<reference evidence="1" key="1">
    <citation type="submission" date="2022-06" db="EMBL/GenBank/DDBJ databases">
        <title>Complete genome sequences of two strains of the flax pathogen Septoria linicola.</title>
        <authorList>
            <person name="Lapalu N."/>
            <person name="Simon A."/>
            <person name="Demenou B."/>
            <person name="Paumier D."/>
            <person name="Guillot M.-P."/>
            <person name="Gout L."/>
            <person name="Valade R."/>
        </authorList>
    </citation>
    <scope>NUCLEOTIDE SEQUENCE</scope>
    <source>
        <strain evidence="1">SE15195</strain>
    </source>
</reference>
<evidence type="ECO:0000313" key="2">
    <source>
        <dbReference type="Proteomes" id="UP001056384"/>
    </source>
</evidence>
<evidence type="ECO:0000313" key="1">
    <source>
        <dbReference type="EMBL" id="USW58891.1"/>
    </source>
</evidence>
<organism evidence="1 2">
    <name type="scientific">Septoria linicola</name>
    <dbReference type="NCBI Taxonomy" id="215465"/>
    <lineage>
        <taxon>Eukaryota</taxon>
        <taxon>Fungi</taxon>
        <taxon>Dikarya</taxon>
        <taxon>Ascomycota</taxon>
        <taxon>Pezizomycotina</taxon>
        <taxon>Dothideomycetes</taxon>
        <taxon>Dothideomycetidae</taxon>
        <taxon>Mycosphaerellales</taxon>
        <taxon>Mycosphaerellaceae</taxon>
        <taxon>Septoria</taxon>
    </lineage>
</organism>
<dbReference type="AlphaFoldDB" id="A0A9Q9EPL5"/>
<name>A0A9Q9EPL5_9PEZI</name>
<accession>A0A9Q9EPL5</accession>
<dbReference type="EMBL" id="CP099429">
    <property type="protein sequence ID" value="USW58891.1"/>
    <property type="molecule type" value="Genomic_DNA"/>
</dbReference>
<proteinExistence type="predicted"/>
<dbReference type="Proteomes" id="UP001056384">
    <property type="component" value="Chromosome 12"/>
</dbReference>
<protein>
    <submittedName>
        <fullName evidence="1">Uncharacterized protein</fullName>
    </submittedName>
</protein>
<gene>
    <name evidence="1" type="ORF">Slin15195_G122100</name>
</gene>
<keyword evidence="2" id="KW-1185">Reference proteome</keyword>
<sequence>MGAARVHQPGDTLTNFVAIEKQRPMDLRGSELADVSESEMDLFLTTRRLMEEETELFTPVTVGTALS</sequence>